<gene>
    <name evidence="1" type="ORF">GQX73_g8992</name>
</gene>
<dbReference type="Proteomes" id="UP000481858">
    <property type="component" value="Unassembled WGS sequence"/>
</dbReference>
<organism evidence="1 2">
    <name type="scientific">Xylaria multiplex</name>
    <dbReference type="NCBI Taxonomy" id="323545"/>
    <lineage>
        <taxon>Eukaryota</taxon>
        <taxon>Fungi</taxon>
        <taxon>Dikarya</taxon>
        <taxon>Ascomycota</taxon>
        <taxon>Pezizomycotina</taxon>
        <taxon>Sordariomycetes</taxon>
        <taxon>Xylariomycetidae</taxon>
        <taxon>Xylariales</taxon>
        <taxon>Xylariaceae</taxon>
        <taxon>Xylaria</taxon>
    </lineage>
</organism>
<dbReference type="AlphaFoldDB" id="A0A7C8N1Z7"/>
<comment type="caution">
    <text evidence="1">The sequence shown here is derived from an EMBL/GenBank/DDBJ whole genome shotgun (WGS) entry which is preliminary data.</text>
</comment>
<keyword evidence="2" id="KW-1185">Reference proteome</keyword>
<dbReference type="OrthoDB" id="1911848at2759"/>
<sequence>METWEPICEFASMSLFDDTPSSPRRDVLTPDYSTYAGSISSEPNVELSPIQKIHNGVVNNWIKRGYTTRYERVIVLMISWEEHDLGSSVEESRRQYTLMFRSLYNYDVWHFAIPSKKPHIALASELIKLAEQDSPETLFIICGEESQMVDSSIISTTLSDCEGDILLIINACSSLTCDRFHTKGIVESISASAFNTSTFGSISGNDLSPSMGWAAHKILMGEKCVEEGITIPELHRRICLATQWAGSSNYVDFDELHEPEDGIDWHTSDTRTQPVYTRLSADAPGPGGRTRGIVLRKLVTKPHSAGGTDRFIIVKLGVEDFYSIDAKEWTEWIMSAPSGVWFPKIEAVLNDAVTCPWGF</sequence>
<proteinExistence type="predicted"/>
<evidence type="ECO:0000313" key="1">
    <source>
        <dbReference type="EMBL" id="KAF2964577.1"/>
    </source>
</evidence>
<name>A0A7C8N1Z7_9PEZI</name>
<evidence type="ECO:0000313" key="2">
    <source>
        <dbReference type="Proteomes" id="UP000481858"/>
    </source>
</evidence>
<accession>A0A7C8N1Z7</accession>
<dbReference type="EMBL" id="WUBL01000145">
    <property type="protein sequence ID" value="KAF2964577.1"/>
    <property type="molecule type" value="Genomic_DNA"/>
</dbReference>
<dbReference type="InParanoid" id="A0A7C8N1Z7"/>
<protein>
    <submittedName>
        <fullName evidence="1">Uncharacterized protein</fullName>
    </submittedName>
</protein>
<reference evidence="1 2" key="1">
    <citation type="submission" date="2019-12" db="EMBL/GenBank/DDBJ databases">
        <title>Draft genome sequence of the ascomycete Xylaria multiplex DSM 110363.</title>
        <authorList>
            <person name="Buettner E."/>
            <person name="Kellner H."/>
        </authorList>
    </citation>
    <scope>NUCLEOTIDE SEQUENCE [LARGE SCALE GENOMIC DNA]</scope>
    <source>
        <strain evidence="1 2">DSM 110363</strain>
    </source>
</reference>